<sequence>MSIHQLQDLILMHLSWWIKGWGDHFPYYSEEIIRNPTCLTWAFSNGVTGVNPRVNRISGPQSLWNPPILGHLKWNVDASFKSSTQSSAIRGVLQDSNGLFKCIFSSPVPPIEINGAEVLAIYRAIQISVICETINGHPIIVEYDSVNAVRWCNEDSGGPWNLNFQLNFLRIQEKAG</sequence>
<reference evidence="3" key="1">
    <citation type="journal article" date="2021" name="Nat. Commun.">
        <title>Genomic analyses provide insights into spinach domestication and the genetic basis of agronomic traits.</title>
        <authorList>
            <person name="Cai X."/>
            <person name="Sun X."/>
            <person name="Xu C."/>
            <person name="Sun H."/>
            <person name="Wang X."/>
            <person name="Ge C."/>
            <person name="Zhang Z."/>
            <person name="Wang Q."/>
            <person name="Fei Z."/>
            <person name="Jiao C."/>
            <person name="Wang Q."/>
        </authorList>
    </citation>
    <scope>NUCLEOTIDE SEQUENCE [LARGE SCALE GENOMIC DNA]</scope>
    <source>
        <strain evidence="3">cv. Varoflay</strain>
    </source>
</reference>
<evidence type="ECO:0000256" key="1">
    <source>
        <dbReference type="SAM" id="SignalP"/>
    </source>
</evidence>
<gene>
    <name evidence="4" type="primary">LOC130465454</name>
</gene>
<dbReference type="Pfam" id="PF13456">
    <property type="entry name" value="RVT_3"/>
    <property type="match status" value="1"/>
</dbReference>
<feature type="signal peptide" evidence="1">
    <location>
        <begin position="1"/>
        <end position="22"/>
    </location>
</feature>
<dbReference type="PANTHER" id="PTHR47723:SF22">
    <property type="entry name" value="RNASE H TYPE-1 DOMAIN-CONTAINING PROTEIN"/>
    <property type="match status" value="1"/>
</dbReference>
<dbReference type="CDD" id="cd06222">
    <property type="entry name" value="RNase_H_like"/>
    <property type="match status" value="1"/>
</dbReference>
<accession>A0ABM3R3L2</accession>
<protein>
    <recommendedName>
        <fullName evidence="2">RNase H type-1 domain-containing protein</fullName>
    </recommendedName>
</protein>
<dbReference type="SUPFAM" id="SSF53098">
    <property type="entry name" value="Ribonuclease H-like"/>
    <property type="match status" value="1"/>
</dbReference>
<evidence type="ECO:0000313" key="4">
    <source>
        <dbReference type="RefSeq" id="XP_056690195.1"/>
    </source>
</evidence>
<name>A0ABM3R3L2_SPIOL</name>
<keyword evidence="3" id="KW-1185">Reference proteome</keyword>
<dbReference type="PANTHER" id="PTHR47723">
    <property type="entry name" value="OS05G0353850 PROTEIN"/>
    <property type="match status" value="1"/>
</dbReference>
<evidence type="ECO:0000259" key="2">
    <source>
        <dbReference type="Pfam" id="PF13456"/>
    </source>
</evidence>
<keyword evidence="1" id="KW-0732">Signal</keyword>
<dbReference type="InterPro" id="IPR002156">
    <property type="entry name" value="RNaseH_domain"/>
</dbReference>
<dbReference type="Proteomes" id="UP000813463">
    <property type="component" value="Chromosome 1"/>
</dbReference>
<feature type="domain" description="RNase H type-1" evidence="2">
    <location>
        <begin position="75"/>
        <end position="156"/>
    </location>
</feature>
<dbReference type="GeneID" id="130465454"/>
<dbReference type="RefSeq" id="XP_056690195.1">
    <property type="nucleotide sequence ID" value="XM_056834217.1"/>
</dbReference>
<dbReference type="Gene3D" id="3.30.420.10">
    <property type="entry name" value="Ribonuclease H-like superfamily/Ribonuclease H"/>
    <property type="match status" value="1"/>
</dbReference>
<feature type="chain" id="PRO_5045980078" description="RNase H type-1 domain-containing protein" evidence="1">
    <location>
        <begin position="23"/>
        <end position="176"/>
    </location>
</feature>
<proteinExistence type="predicted"/>
<dbReference type="InterPro" id="IPR044730">
    <property type="entry name" value="RNase_H-like_dom_plant"/>
</dbReference>
<dbReference type="InterPro" id="IPR012337">
    <property type="entry name" value="RNaseH-like_sf"/>
</dbReference>
<reference evidence="4" key="2">
    <citation type="submission" date="2025-08" db="UniProtKB">
        <authorList>
            <consortium name="RefSeq"/>
        </authorList>
    </citation>
    <scope>IDENTIFICATION</scope>
    <source>
        <tissue evidence="4">Leaf</tissue>
    </source>
</reference>
<dbReference type="InterPro" id="IPR053151">
    <property type="entry name" value="RNase_H-like"/>
</dbReference>
<dbReference type="InterPro" id="IPR036397">
    <property type="entry name" value="RNaseH_sf"/>
</dbReference>
<organism evidence="3 4">
    <name type="scientific">Spinacia oleracea</name>
    <name type="common">Spinach</name>
    <dbReference type="NCBI Taxonomy" id="3562"/>
    <lineage>
        <taxon>Eukaryota</taxon>
        <taxon>Viridiplantae</taxon>
        <taxon>Streptophyta</taxon>
        <taxon>Embryophyta</taxon>
        <taxon>Tracheophyta</taxon>
        <taxon>Spermatophyta</taxon>
        <taxon>Magnoliopsida</taxon>
        <taxon>eudicotyledons</taxon>
        <taxon>Gunneridae</taxon>
        <taxon>Pentapetalae</taxon>
        <taxon>Caryophyllales</taxon>
        <taxon>Chenopodiaceae</taxon>
        <taxon>Chenopodioideae</taxon>
        <taxon>Anserineae</taxon>
        <taxon>Spinacia</taxon>
    </lineage>
</organism>
<evidence type="ECO:0000313" key="3">
    <source>
        <dbReference type="Proteomes" id="UP000813463"/>
    </source>
</evidence>